<name>A0A0P0WHQ9_ORYSJ</name>
<sequence>MYVCRDGLQTASSIFSIAVCLLEFGNDICIQNSVLSAPILVI</sequence>
<gene>
    <name evidence="1" type="ordered locus">Os05g0138300</name>
    <name evidence="1" type="ORF">OSNPB_050138300</name>
</gene>
<organism evidence="1 2">
    <name type="scientific">Oryza sativa subsp. japonica</name>
    <name type="common">Rice</name>
    <dbReference type="NCBI Taxonomy" id="39947"/>
    <lineage>
        <taxon>Eukaryota</taxon>
        <taxon>Viridiplantae</taxon>
        <taxon>Streptophyta</taxon>
        <taxon>Embryophyta</taxon>
        <taxon>Tracheophyta</taxon>
        <taxon>Spermatophyta</taxon>
        <taxon>Magnoliopsida</taxon>
        <taxon>Liliopsida</taxon>
        <taxon>Poales</taxon>
        <taxon>Poaceae</taxon>
        <taxon>BOP clade</taxon>
        <taxon>Oryzoideae</taxon>
        <taxon>Oryzeae</taxon>
        <taxon>Oryzinae</taxon>
        <taxon>Oryza</taxon>
        <taxon>Oryza sativa</taxon>
    </lineage>
</organism>
<evidence type="ECO:0000313" key="2">
    <source>
        <dbReference type="Proteomes" id="UP000059680"/>
    </source>
</evidence>
<dbReference type="Proteomes" id="UP000059680">
    <property type="component" value="Chromosome 5"/>
</dbReference>
<protein>
    <submittedName>
        <fullName evidence="1">Os05g0138300 protein</fullName>
    </submittedName>
</protein>
<accession>A0A0P0WHQ9</accession>
<dbReference type="EMBL" id="AP014961">
    <property type="protein sequence ID" value="BAS92175.1"/>
    <property type="molecule type" value="Genomic_DNA"/>
</dbReference>
<evidence type="ECO:0000313" key="1">
    <source>
        <dbReference type="EMBL" id="BAS92175.1"/>
    </source>
</evidence>
<reference evidence="1 2" key="2">
    <citation type="journal article" date="2013" name="Plant Cell Physiol.">
        <title>Rice Annotation Project Database (RAP-DB): an integrative and interactive database for rice genomics.</title>
        <authorList>
            <person name="Sakai H."/>
            <person name="Lee S.S."/>
            <person name="Tanaka T."/>
            <person name="Numa H."/>
            <person name="Kim J."/>
            <person name="Kawahara Y."/>
            <person name="Wakimoto H."/>
            <person name="Yang C.C."/>
            <person name="Iwamoto M."/>
            <person name="Abe T."/>
            <person name="Yamada Y."/>
            <person name="Muto A."/>
            <person name="Inokuchi H."/>
            <person name="Ikemura T."/>
            <person name="Matsumoto T."/>
            <person name="Sasaki T."/>
            <person name="Itoh T."/>
        </authorList>
    </citation>
    <scope>NUCLEOTIDE SEQUENCE [LARGE SCALE GENOMIC DNA]</scope>
    <source>
        <strain evidence="2">cv. Nipponbare</strain>
    </source>
</reference>
<dbReference type="AlphaFoldDB" id="A0A0P0WHQ9"/>
<keyword evidence="2" id="KW-1185">Reference proteome</keyword>
<reference evidence="1 2" key="3">
    <citation type="journal article" date="2013" name="Rice">
        <title>Improvement of the Oryza sativa Nipponbare reference genome using next generation sequence and optical map data.</title>
        <authorList>
            <person name="Kawahara Y."/>
            <person name="de la Bastide M."/>
            <person name="Hamilton J.P."/>
            <person name="Kanamori H."/>
            <person name="McCombie W.R."/>
            <person name="Ouyang S."/>
            <person name="Schwartz D.C."/>
            <person name="Tanaka T."/>
            <person name="Wu J."/>
            <person name="Zhou S."/>
            <person name="Childs K.L."/>
            <person name="Davidson R.M."/>
            <person name="Lin H."/>
            <person name="Quesada-Ocampo L."/>
            <person name="Vaillancourt B."/>
            <person name="Sakai H."/>
            <person name="Lee S.S."/>
            <person name="Kim J."/>
            <person name="Numa H."/>
            <person name="Itoh T."/>
            <person name="Buell C.R."/>
            <person name="Matsumoto T."/>
        </authorList>
    </citation>
    <scope>NUCLEOTIDE SEQUENCE [LARGE SCALE GENOMIC DNA]</scope>
    <source>
        <strain evidence="2">cv. Nipponbare</strain>
    </source>
</reference>
<reference evidence="2" key="1">
    <citation type="journal article" date="2005" name="Nature">
        <title>The map-based sequence of the rice genome.</title>
        <authorList>
            <consortium name="International rice genome sequencing project (IRGSP)"/>
            <person name="Matsumoto T."/>
            <person name="Wu J."/>
            <person name="Kanamori H."/>
            <person name="Katayose Y."/>
            <person name="Fujisawa M."/>
            <person name="Namiki N."/>
            <person name="Mizuno H."/>
            <person name="Yamamoto K."/>
            <person name="Antonio B.A."/>
            <person name="Baba T."/>
            <person name="Sakata K."/>
            <person name="Nagamura Y."/>
            <person name="Aoki H."/>
            <person name="Arikawa K."/>
            <person name="Arita K."/>
            <person name="Bito T."/>
            <person name="Chiden Y."/>
            <person name="Fujitsuka N."/>
            <person name="Fukunaka R."/>
            <person name="Hamada M."/>
            <person name="Harada C."/>
            <person name="Hayashi A."/>
            <person name="Hijishita S."/>
            <person name="Honda M."/>
            <person name="Hosokawa S."/>
            <person name="Ichikawa Y."/>
            <person name="Idonuma A."/>
            <person name="Iijima M."/>
            <person name="Ikeda M."/>
            <person name="Ikeno M."/>
            <person name="Ito K."/>
            <person name="Ito S."/>
            <person name="Ito T."/>
            <person name="Ito Y."/>
            <person name="Ito Y."/>
            <person name="Iwabuchi A."/>
            <person name="Kamiya K."/>
            <person name="Karasawa W."/>
            <person name="Kurita K."/>
            <person name="Katagiri S."/>
            <person name="Kikuta A."/>
            <person name="Kobayashi H."/>
            <person name="Kobayashi N."/>
            <person name="Machita K."/>
            <person name="Maehara T."/>
            <person name="Masukawa M."/>
            <person name="Mizubayashi T."/>
            <person name="Mukai Y."/>
            <person name="Nagasaki H."/>
            <person name="Nagata Y."/>
            <person name="Naito S."/>
            <person name="Nakashima M."/>
            <person name="Nakama Y."/>
            <person name="Nakamichi Y."/>
            <person name="Nakamura M."/>
            <person name="Meguro A."/>
            <person name="Negishi M."/>
            <person name="Ohta I."/>
            <person name="Ohta T."/>
            <person name="Okamoto M."/>
            <person name="Ono N."/>
            <person name="Saji S."/>
            <person name="Sakaguchi M."/>
            <person name="Sakai K."/>
            <person name="Shibata M."/>
            <person name="Shimokawa T."/>
            <person name="Song J."/>
            <person name="Takazaki Y."/>
            <person name="Terasawa K."/>
            <person name="Tsugane M."/>
            <person name="Tsuji K."/>
            <person name="Ueda S."/>
            <person name="Waki K."/>
            <person name="Yamagata H."/>
            <person name="Yamamoto M."/>
            <person name="Yamamoto S."/>
            <person name="Yamane H."/>
            <person name="Yoshiki S."/>
            <person name="Yoshihara R."/>
            <person name="Yukawa K."/>
            <person name="Zhong H."/>
            <person name="Yano M."/>
            <person name="Yuan Q."/>
            <person name="Ouyang S."/>
            <person name="Liu J."/>
            <person name="Jones K.M."/>
            <person name="Gansberger K."/>
            <person name="Moffat K."/>
            <person name="Hill J."/>
            <person name="Bera J."/>
            <person name="Fadrosh D."/>
            <person name="Jin S."/>
            <person name="Johri S."/>
            <person name="Kim M."/>
            <person name="Overton L."/>
            <person name="Reardon M."/>
            <person name="Tsitrin T."/>
            <person name="Vuong H."/>
            <person name="Weaver B."/>
            <person name="Ciecko A."/>
            <person name="Tallon L."/>
            <person name="Jackson J."/>
            <person name="Pai G."/>
            <person name="Aken S.V."/>
            <person name="Utterback T."/>
            <person name="Reidmuller S."/>
            <person name="Feldblyum T."/>
            <person name="Hsiao J."/>
            <person name="Zismann V."/>
            <person name="Iobst S."/>
            <person name="de Vazeille A.R."/>
            <person name="Buell C.R."/>
            <person name="Ying K."/>
            <person name="Li Y."/>
            <person name="Lu T."/>
            <person name="Huang Y."/>
            <person name="Zhao Q."/>
            <person name="Feng Q."/>
            <person name="Zhang L."/>
            <person name="Zhu J."/>
            <person name="Weng Q."/>
            <person name="Mu J."/>
            <person name="Lu Y."/>
            <person name="Fan D."/>
            <person name="Liu Y."/>
            <person name="Guan J."/>
            <person name="Zhang Y."/>
            <person name="Yu S."/>
            <person name="Liu X."/>
            <person name="Zhang Y."/>
            <person name="Hong G."/>
            <person name="Han B."/>
            <person name="Choisne N."/>
            <person name="Demange N."/>
            <person name="Orjeda G."/>
            <person name="Samain S."/>
            <person name="Cattolico L."/>
            <person name="Pelletier E."/>
            <person name="Couloux A."/>
            <person name="Segurens B."/>
            <person name="Wincker P."/>
            <person name="D'Hont A."/>
            <person name="Scarpelli C."/>
            <person name="Weissenbach J."/>
            <person name="Salanoubat M."/>
            <person name="Quetier F."/>
            <person name="Yu Y."/>
            <person name="Kim H.R."/>
            <person name="Rambo T."/>
            <person name="Currie J."/>
            <person name="Collura K."/>
            <person name="Luo M."/>
            <person name="Yang T."/>
            <person name="Ammiraju J.S.S."/>
            <person name="Engler F."/>
            <person name="Soderlund C."/>
            <person name="Wing R.A."/>
            <person name="Palmer L.E."/>
            <person name="de la Bastide M."/>
            <person name="Spiegel L."/>
            <person name="Nascimento L."/>
            <person name="Zutavern T."/>
            <person name="O'Shaughnessy A."/>
            <person name="Dike S."/>
            <person name="Dedhia N."/>
            <person name="Preston R."/>
            <person name="Balija V."/>
            <person name="McCombie W.R."/>
            <person name="Chow T."/>
            <person name="Chen H."/>
            <person name="Chung M."/>
            <person name="Chen C."/>
            <person name="Shaw J."/>
            <person name="Wu H."/>
            <person name="Hsiao K."/>
            <person name="Chao Y."/>
            <person name="Chu M."/>
            <person name="Cheng C."/>
            <person name="Hour A."/>
            <person name="Lee P."/>
            <person name="Lin S."/>
            <person name="Lin Y."/>
            <person name="Liou J."/>
            <person name="Liu S."/>
            <person name="Hsing Y."/>
            <person name="Raghuvanshi S."/>
            <person name="Mohanty A."/>
            <person name="Bharti A.K."/>
            <person name="Gaur A."/>
            <person name="Gupta V."/>
            <person name="Kumar D."/>
            <person name="Ravi V."/>
            <person name="Vij S."/>
            <person name="Kapur A."/>
            <person name="Khurana P."/>
            <person name="Khurana P."/>
            <person name="Khurana J.P."/>
            <person name="Tyagi A.K."/>
            <person name="Gaikwad K."/>
            <person name="Singh A."/>
            <person name="Dalal V."/>
            <person name="Srivastava S."/>
            <person name="Dixit A."/>
            <person name="Pal A.K."/>
            <person name="Ghazi I.A."/>
            <person name="Yadav M."/>
            <person name="Pandit A."/>
            <person name="Bhargava A."/>
            <person name="Sureshbabu K."/>
            <person name="Batra K."/>
            <person name="Sharma T.R."/>
            <person name="Mohapatra T."/>
            <person name="Singh N.K."/>
            <person name="Messing J."/>
            <person name="Nelson A.B."/>
            <person name="Fuks G."/>
            <person name="Kavchok S."/>
            <person name="Keizer G."/>
            <person name="Linton E."/>
            <person name="Llaca V."/>
            <person name="Song R."/>
            <person name="Tanyolac B."/>
            <person name="Young S."/>
            <person name="Ho-Il K."/>
            <person name="Hahn J.H."/>
            <person name="Sangsakoo G."/>
            <person name="Vanavichit A."/>
            <person name="de Mattos Luiz.A.T."/>
            <person name="Zimmer P.D."/>
            <person name="Malone G."/>
            <person name="Dellagostin O."/>
            <person name="de Oliveira A.C."/>
            <person name="Bevan M."/>
            <person name="Bancroft I."/>
            <person name="Minx P."/>
            <person name="Cordum H."/>
            <person name="Wilson R."/>
            <person name="Cheng Z."/>
            <person name="Jin W."/>
            <person name="Jiang J."/>
            <person name="Leong S.A."/>
            <person name="Iwama H."/>
            <person name="Gojobori T."/>
            <person name="Itoh T."/>
            <person name="Niimura Y."/>
            <person name="Fujii Y."/>
            <person name="Habara T."/>
            <person name="Sakai H."/>
            <person name="Sato Y."/>
            <person name="Wilson G."/>
            <person name="Kumar K."/>
            <person name="McCouch S."/>
            <person name="Juretic N."/>
            <person name="Hoen D."/>
            <person name="Wright S."/>
            <person name="Bruskiewich R."/>
            <person name="Bureau T."/>
            <person name="Miyao A."/>
            <person name="Hirochika H."/>
            <person name="Nishikawa T."/>
            <person name="Kadowaki K."/>
            <person name="Sugiura M."/>
            <person name="Burr B."/>
            <person name="Sasaki T."/>
        </authorList>
    </citation>
    <scope>NUCLEOTIDE SEQUENCE [LARGE SCALE GENOMIC DNA]</scope>
    <source>
        <strain evidence="2">cv. Nipponbare</strain>
    </source>
</reference>
<dbReference type="ExpressionAtlas" id="A0A0P0WHQ9">
    <property type="expression patterns" value="baseline and differential"/>
</dbReference>
<proteinExistence type="predicted"/>
<dbReference type="Gramene" id="Os05t0138300-01">
    <property type="protein sequence ID" value="Os05t0138300-01"/>
    <property type="gene ID" value="Os05g0138300"/>
</dbReference>